<protein>
    <recommendedName>
        <fullName evidence="1">LysM domain-containing protein</fullName>
    </recommendedName>
</protein>
<accession>A0A4E0QJJ6</accession>
<evidence type="ECO:0000313" key="3">
    <source>
        <dbReference type="Proteomes" id="UP000030428"/>
    </source>
</evidence>
<dbReference type="Gene3D" id="3.10.350.10">
    <property type="entry name" value="LysM domain"/>
    <property type="match status" value="1"/>
</dbReference>
<gene>
    <name evidence="2" type="ORF">PN36_34975</name>
</gene>
<dbReference type="CDD" id="cd00118">
    <property type="entry name" value="LysM"/>
    <property type="match status" value="1"/>
</dbReference>
<dbReference type="Pfam" id="PF01476">
    <property type="entry name" value="LysM"/>
    <property type="match status" value="1"/>
</dbReference>
<reference evidence="2 3" key="1">
    <citation type="journal article" date="2016" name="Front. Microbiol.">
        <title>Single-Cell (Meta-)Genomics of a Dimorphic Candidatus Thiomargarita nelsonii Reveals Genomic Plasticity.</title>
        <authorList>
            <person name="Flood B.E."/>
            <person name="Fliss P."/>
            <person name="Jones D.S."/>
            <person name="Dick G.J."/>
            <person name="Jain S."/>
            <person name="Kaster A.K."/>
            <person name="Winkel M."/>
            <person name="Mussmann M."/>
            <person name="Bailey J."/>
        </authorList>
    </citation>
    <scope>NUCLEOTIDE SEQUENCE [LARGE SCALE GENOMIC DNA]</scope>
    <source>
        <strain evidence="2">Hydrate Ridge</strain>
    </source>
</reference>
<evidence type="ECO:0000313" key="2">
    <source>
        <dbReference type="EMBL" id="TGN99708.1"/>
    </source>
</evidence>
<sequence>MLWVESGGASQAWKTRPMQIGNLGDPALPVLQRAEEGSKLIMSKELSEAIKSTDEVTNNPELNIKAGIAYLYTKMAKYGIRSLLDLTNKEQHDYTVLSGDSLSAIAKKVETTVLELEEQNELQKRDVIKIGQKLKYRKAKNRLVIVGWRAFTTANVYKLYNGGGDGNYTEKLDFVLQKVFPVLRR</sequence>
<dbReference type="Proteomes" id="UP000030428">
    <property type="component" value="Unassembled WGS sequence"/>
</dbReference>
<evidence type="ECO:0000259" key="1">
    <source>
        <dbReference type="PROSITE" id="PS51782"/>
    </source>
</evidence>
<dbReference type="SUPFAM" id="SSF54106">
    <property type="entry name" value="LysM domain"/>
    <property type="match status" value="1"/>
</dbReference>
<proteinExistence type="predicted"/>
<organism evidence="2 3">
    <name type="scientific">Candidatus Thiomargarita nelsonii</name>
    <dbReference type="NCBI Taxonomy" id="1003181"/>
    <lineage>
        <taxon>Bacteria</taxon>
        <taxon>Pseudomonadati</taxon>
        <taxon>Pseudomonadota</taxon>
        <taxon>Gammaproteobacteria</taxon>
        <taxon>Thiotrichales</taxon>
        <taxon>Thiotrichaceae</taxon>
        <taxon>Thiomargarita</taxon>
    </lineage>
</organism>
<name>A0A4E0QJJ6_9GAMM</name>
<dbReference type="SMART" id="SM00257">
    <property type="entry name" value="LysM"/>
    <property type="match status" value="1"/>
</dbReference>
<dbReference type="PROSITE" id="PS51782">
    <property type="entry name" value="LYSM"/>
    <property type="match status" value="1"/>
</dbReference>
<keyword evidence="3" id="KW-1185">Reference proteome</keyword>
<dbReference type="InterPro" id="IPR018392">
    <property type="entry name" value="LysM"/>
</dbReference>
<dbReference type="EMBL" id="JSZA02000407">
    <property type="protein sequence ID" value="TGN99708.1"/>
    <property type="molecule type" value="Genomic_DNA"/>
</dbReference>
<feature type="domain" description="LysM" evidence="1">
    <location>
        <begin position="92"/>
        <end position="136"/>
    </location>
</feature>
<dbReference type="InterPro" id="IPR036779">
    <property type="entry name" value="LysM_dom_sf"/>
</dbReference>
<dbReference type="AlphaFoldDB" id="A0A4E0QJJ6"/>
<comment type="caution">
    <text evidence="2">The sequence shown here is derived from an EMBL/GenBank/DDBJ whole genome shotgun (WGS) entry which is preliminary data.</text>
</comment>